<dbReference type="WBParaSite" id="ALUE_0000523601-mRNA-1">
    <property type="protein sequence ID" value="ALUE_0000523601-mRNA-1"/>
    <property type="gene ID" value="ALUE_0000523601"/>
</dbReference>
<keyword evidence="1" id="KW-1185">Reference proteome</keyword>
<evidence type="ECO:0000313" key="1">
    <source>
        <dbReference type="Proteomes" id="UP000036681"/>
    </source>
</evidence>
<organism evidence="1 2">
    <name type="scientific">Ascaris lumbricoides</name>
    <name type="common">Giant roundworm</name>
    <dbReference type="NCBI Taxonomy" id="6252"/>
    <lineage>
        <taxon>Eukaryota</taxon>
        <taxon>Metazoa</taxon>
        <taxon>Ecdysozoa</taxon>
        <taxon>Nematoda</taxon>
        <taxon>Chromadorea</taxon>
        <taxon>Rhabditida</taxon>
        <taxon>Spirurina</taxon>
        <taxon>Ascaridomorpha</taxon>
        <taxon>Ascaridoidea</taxon>
        <taxon>Ascarididae</taxon>
        <taxon>Ascaris</taxon>
    </lineage>
</organism>
<dbReference type="Proteomes" id="UP000036681">
    <property type="component" value="Unplaced"/>
</dbReference>
<proteinExistence type="predicted"/>
<accession>A0A0M3HS44</accession>
<sequence>MTHNRLRRKCGDKAIAQFARNLIKNDGFAAEELSSKGCKAEVEASRAIPVKQRMHGEPSEEELPVLLLASSADGVLW</sequence>
<dbReference type="AlphaFoldDB" id="A0A0M3HS44"/>
<name>A0A0M3HS44_ASCLU</name>
<evidence type="ECO:0000313" key="2">
    <source>
        <dbReference type="WBParaSite" id="ALUE_0000523601-mRNA-1"/>
    </source>
</evidence>
<protein>
    <submittedName>
        <fullName evidence="2">HTH_48 domain-containing protein</fullName>
    </submittedName>
</protein>
<reference evidence="2" key="1">
    <citation type="submission" date="2017-02" db="UniProtKB">
        <authorList>
            <consortium name="WormBaseParasite"/>
        </authorList>
    </citation>
    <scope>IDENTIFICATION</scope>
</reference>